<keyword evidence="1" id="KW-0812">Transmembrane</keyword>
<reference evidence="2" key="1">
    <citation type="submission" date="2012-03" db="EMBL/GenBank/DDBJ databases">
        <title>Functional metagenomics reveals considerable lignocellulase gene clusters in the gut microbiome of a wood-feeding higher termite.</title>
        <authorList>
            <person name="Liu N."/>
        </authorList>
    </citation>
    <scope>NUCLEOTIDE SEQUENCE</scope>
</reference>
<accession>A0A806KD91</accession>
<dbReference type="AlphaFoldDB" id="A0A806KD91"/>
<organism evidence="2">
    <name type="scientific">uncultured bacterium contig00023</name>
    <dbReference type="NCBI Taxonomy" id="1181512"/>
    <lineage>
        <taxon>Bacteria</taxon>
        <taxon>environmental samples</taxon>
    </lineage>
</organism>
<proteinExistence type="predicted"/>
<name>A0A806KD91_9BACT</name>
<sequence length="41" mass="4296">MLGTIIKGDYDRLPLLLIGGGVALVFITLRIVSLIVAGGEK</sequence>
<feature type="transmembrane region" description="Helical" evidence="1">
    <location>
        <begin position="15"/>
        <end position="37"/>
    </location>
</feature>
<protein>
    <submittedName>
        <fullName evidence="2">Uncharacterized protein</fullName>
    </submittedName>
</protein>
<evidence type="ECO:0000313" key="2">
    <source>
        <dbReference type="EMBL" id="AGS52567.1"/>
    </source>
</evidence>
<evidence type="ECO:0000256" key="1">
    <source>
        <dbReference type="SAM" id="Phobius"/>
    </source>
</evidence>
<dbReference type="EMBL" id="JQ844201">
    <property type="protein sequence ID" value="AGS52567.1"/>
    <property type="molecule type" value="Genomic_DNA"/>
</dbReference>
<keyword evidence="1" id="KW-1133">Transmembrane helix</keyword>
<keyword evidence="1" id="KW-0472">Membrane</keyword>